<accession>A0ABP3NVL2</accession>
<reference evidence="5" key="1">
    <citation type="journal article" date="2019" name="Int. J. Syst. Evol. Microbiol.">
        <title>The Global Catalogue of Microorganisms (GCM) 10K type strain sequencing project: providing services to taxonomists for standard genome sequencing and annotation.</title>
        <authorList>
            <consortium name="The Broad Institute Genomics Platform"/>
            <consortium name="The Broad Institute Genome Sequencing Center for Infectious Disease"/>
            <person name="Wu L."/>
            <person name="Ma J."/>
        </authorList>
    </citation>
    <scope>NUCLEOTIDE SEQUENCE [LARGE SCALE GENOMIC DNA]</scope>
    <source>
        <strain evidence="5">JCM 14331</strain>
    </source>
</reference>
<dbReference type="SUPFAM" id="SSF53187">
    <property type="entry name" value="Zn-dependent exopeptidases"/>
    <property type="match status" value="1"/>
</dbReference>
<keyword evidence="1" id="KW-0378">Hydrolase</keyword>
<sequence length="447" mass="48165">MFKPLGTITMKKTLLATLLTLGSLSAAATPLSDQIQQDYQQHLGALFTHFHQHPELSHMETQTAKRLAKELRAAGFEVTEGVGKTGVVAMLKNGPGPLVMMRADMDGLPVEEKSGLPYASKAKQTDWDGNEVHVMHACGHDVHITSLVGTARRMAAMKDKWSGTLMLVGQPAEERVGGAKGMMEDNIWGRFGQPDYALAFHVSSEIEAGKIVAVEGSPYSGVDSVDIIIHGVGAHGASPHRGKDPIVLGSQIVLALQTIVSREIAPKEPALITVGAFHSGTKHNIISDKAHLQLTVRNDNWETREYLMAAIKRVAENMGRAAGLPEDKLPEVRISDEPTPPTVNDIPLTKRLKKAWTASMGQPVFDENYKRLGMGAEDFPFFTTEPYIPSTYFAVGGTPAADFAAEKAGGPAVPSHHSPLFKISPEPAVTKGVEATVIALLDLMPKQ</sequence>
<organism evidence="4 5">
    <name type="scientific">Rheinheimera aquimaris</name>
    <dbReference type="NCBI Taxonomy" id="412437"/>
    <lineage>
        <taxon>Bacteria</taxon>
        <taxon>Pseudomonadati</taxon>
        <taxon>Pseudomonadota</taxon>
        <taxon>Gammaproteobacteria</taxon>
        <taxon>Chromatiales</taxon>
        <taxon>Chromatiaceae</taxon>
        <taxon>Rheinheimera</taxon>
    </lineage>
</organism>
<dbReference type="InterPro" id="IPR036264">
    <property type="entry name" value="Bact_exopeptidase_dim_dom"/>
</dbReference>
<dbReference type="InterPro" id="IPR011650">
    <property type="entry name" value="Peptidase_M20_dimer"/>
</dbReference>
<feature type="chain" id="PRO_5047475941" evidence="2">
    <location>
        <begin position="29"/>
        <end position="447"/>
    </location>
</feature>
<dbReference type="Proteomes" id="UP001501169">
    <property type="component" value="Unassembled WGS sequence"/>
</dbReference>
<comment type="caution">
    <text evidence="4">The sequence shown here is derived from an EMBL/GenBank/DDBJ whole genome shotgun (WGS) entry which is preliminary data.</text>
</comment>
<dbReference type="SUPFAM" id="SSF55031">
    <property type="entry name" value="Bacterial exopeptidase dimerisation domain"/>
    <property type="match status" value="1"/>
</dbReference>
<evidence type="ECO:0000256" key="1">
    <source>
        <dbReference type="ARBA" id="ARBA00022801"/>
    </source>
</evidence>
<evidence type="ECO:0000313" key="5">
    <source>
        <dbReference type="Proteomes" id="UP001501169"/>
    </source>
</evidence>
<dbReference type="Gene3D" id="3.30.70.360">
    <property type="match status" value="1"/>
</dbReference>
<dbReference type="NCBIfam" id="TIGR01891">
    <property type="entry name" value="amidohydrolases"/>
    <property type="match status" value="1"/>
</dbReference>
<dbReference type="Pfam" id="PF07687">
    <property type="entry name" value="M20_dimer"/>
    <property type="match status" value="1"/>
</dbReference>
<dbReference type="Pfam" id="PF01546">
    <property type="entry name" value="Peptidase_M20"/>
    <property type="match status" value="1"/>
</dbReference>
<protein>
    <submittedName>
        <fullName evidence="4">M20 family metallopeptidase</fullName>
    </submittedName>
</protein>
<evidence type="ECO:0000256" key="2">
    <source>
        <dbReference type="SAM" id="SignalP"/>
    </source>
</evidence>
<proteinExistence type="predicted"/>
<feature type="domain" description="Peptidase M20 dimerisation" evidence="3">
    <location>
        <begin position="221"/>
        <end position="318"/>
    </location>
</feature>
<gene>
    <name evidence="4" type="ORF">GCM10009098_20180</name>
</gene>
<evidence type="ECO:0000313" key="4">
    <source>
        <dbReference type="EMBL" id="GAA0552440.1"/>
    </source>
</evidence>
<dbReference type="InterPro" id="IPR017439">
    <property type="entry name" value="Amidohydrolase"/>
</dbReference>
<evidence type="ECO:0000259" key="3">
    <source>
        <dbReference type="Pfam" id="PF07687"/>
    </source>
</evidence>
<dbReference type="PIRSF" id="PIRSF005962">
    <property type="entry name" value="Pept_M20D_amidohydro"/>
    <property type="match status" value="1"/>
</dbReference>
<keyword evidence="2" id="KW-0732">Signal</keyword>
<dbReference type="Gene3D" id="3.40.630.10">
    <property type="entry name" value="Zn peptidases"/>
    <property type="match status" value="1"/>
</dbReference>
<dbReference type="InterPro" id="IPR002933">
    <property type="entry name" value="Peptidase_M20"/>
</dbReference>
<dbReference type="PANTHER" id="PTHR11014:SF63">
    <property type="entry name" value="METALLOPEPTIDASE, PUTATIVE (AFU_ORTHOLOGUE AFUA_6G09600)-RELATED"/>
    <property type="match status" value="1"/>
</dbReference>
<dbReference type="EMBL" id="BAAAEO010000003">
    <property type="protein sequence ID" value="GAA0552440.1"/>
    <property type="molecule type" value="Genomic_DNA"/>
</dbReference>
<keyword evidence="5" id="KW-1185">Reference proteome</keyword>
<feature type="signal peptide" evidence="2">
    <location>
        <begin position="1"/>
        <end position="28"/>
    </location>
</feature>
<dbReference type="PANTHER" id="PTHR11014">
    <property type="entry name" value="PEPTIDASE M20 FAMILY MEMBER"/>
    <property type="match status" value="1"/>
</dbReference>
<name>A0ABP3NVL2_9GAMM</name>